<feature type="compositionally biased region" description="Basic and acidic residues" evidence="1">
    <location>
        <begin position="7"/>
        <end position="23"/>
    </location>
</feature>
<evidence type="ECO:0000313" key="2">
    <source>
        <dbReference type="EMBL" id="CAA9297032.1"/>
    </source>
</evidence>
<feature type="compositionally biased region" description="Basic and acidic residues" evidence="1">
    <location>
        <begin position="49"/>
        <end position="63"/>
    </location>
</feature>
<feature type="non-terminal residue" evidence="2">
    <location>
        <position position="112"/>
    </location>
</feature>
<feature type="region of interest" description="Disordered" evidence="1">
    <location>
        <begin position="1"/>
        <end position="88"/>
    </location>
</feature>
<name>A0A6J4K6S8_9BACT</name>
<sequence>APPLRLRPREQVGRPVRGRDQRRAPPRRRASAVESGVHGRVPGAPAGVRRGDRWTARGDREGEAAQAVDPEEEARARPRREPEVGGPGERVVRIGVAAVVGAVAAVVPAVIL</sequence>
<protein>
    <submittedName>
        <fullName evidence="2">Excinuclease ABC, C subunit-like</fullName>
    </submittedName>
</protein>
<evidence type="ECO:0000256" key="1">
    <source>
        <dbReference type="SAM" id="MobiDB-lite"/>
    </source>
</evidence>
<reference evidence="2" key="1">
    <citation type="submission" date="2020-02" db="EMBL/GenBank/DDBJ databases">
        <authorList>
            <person name="Meier V. D."/>
        </authorList>
    </citation>
    <scope>NUCLEOTIDE SEQUENCE</scope>
    <source>
        <strain evidence="2">AVDCRST_MAG11</strain>
    </source>
</reference>
<feature type="non-terminal residue" evidence="2">
    <location>
        <position position="1"/>
    </location>
</feature>
<dbReference type="EMBL" id="CADCTU010000120">
    <property type="protein sequence ID" value="CAA9297032.1"/>
    <property type="molecule type" value="Genomic_DNA"/>
</dbReference>
<gene>
    <name evidence="2" type="ORF">AVDCRST_MAG11-564</name>
</gene>
<accession>A0A6J4K6S8</accession>
<proteinExistence type="predicted"/>
<dbReference type="AlphaFoldDB" id="A0A6J4K6S8"/>
<organism evidence="2">
    <name type="scientific">uncultured Gemmatimonadaceae bacterium</name>
    <dbReference type="NCBI Taxonomy" id="246130"/>
    <lineage>
        <taxon>Bacteria</taxon>
        <taxon>Pseudomonadati</taxon>
        <taxon>Gemmatimonadota</taxon>
        <taxon>Gemmatimonadia</taxon>
        <taxon>Gemmatimonadales</taxon>
        <taxon>Gemmatimonadaceae</taxon>
        <taxon>environmental samples</taxon>
    </lineage>
</organism>
<feature type="compositionally biased region" description="Basic and acidic residues" evidence="1">
    <location>
        <begin position="73"/>
        <end position="83"/>
    </location>
</feature>